<feature type="domain" description="Glycosyltransferase subfamily 4-like N-terminal" evidence="2">
    <location>
        <begin position="1"/>
        <end position="96"/>
    </location>
</feature>
<dbReference type="InterPro" id="IPR001296">
    <property type="entry name" value="Glyco_trans_1"/>
</dbReference>
<feature type="non-terminal residue" evidence="3">
    <location>
        <position position="181"/>
    </location>
</feature>
<comment type="caution">
    <text evidence="3">The sequence shown here is derived from an EMBL/GenBank/DDBJ whole genome shotgun (WGS) entry which is preliminary data.</text>
</comment>
<evidence type="ECO:0000313" key="3">
    <source>
        <dbReference type="EMBL" id="GAF94131.1"/>
    </source>
</evidence>
<dbReference type="InterPro" id="IPR050194">
    <property type="entry name" value="Glycosyltransferase_grp1"/>
</dbReference>
<evidence type="ECO:0008006" key="4">
    <source>
        <dbReference type="Google" id="ProtNLM"/>
    </source>
</evidence>
<dbReference type="SUPFAM" id="SSF53756">
    <property type="entry name" value="UDP-Glycosyltransferase/glycogen phosphorylase"/>
    <property type="match status" value="1"/>
</dbReference>
<reference evidence="3" key="1">
    <citation type="journal article" date="2014" name="Front. Microbiol.">
        <title>High frequency of phylogenetically diverse reductive dehalogenase-homologous genes in deep subseafloor sedimentary metagenomes.</title>
        <authorList>
            <person name="Kawai M."/>
            <person name="Futagami T."/>
            <person name="Toyoda A."/>
            <person name="Takaki Y."/>
            <person name="Nishi S."/>
            <person name="Hori S."/>
            <person name="Arai W."/>
            <person name="Tsubouchi T."/>
            <person name="Morono Y."/>
            <person name="Uchiyama I."/>
            <person name="Ito T."/>
            <person name="Fujiyama A."/>
            <person name="Inagaki F."/>
            <person name="Takami H."/>
        </authorList>
    </citation>
    <scope>NUCLEOTIDE SEQUENCE</scope>
    <source>
        <strain evidence="3">Expedition CK06-06</strain>
    </source>
</reference>
<feature type="domain" description="Glycosyl transferase family 1" evidence="1">
    <location>
        <begin position="108"/>
        <end position="180"/>
    </location>
</feature>
<dbReference type="EMBL" id="BARS01010488">
    <property type="protein sequence ID" value="GAF94131.1"/>
    <property type="molecule type" value="Genomic_DNA"/>
</dbReference>
<accession>X0U460</accession>
<dbReference type="PANTHER" id="PTHR45947:SF3">
    <property type="entry name" value="SULFOQUINOVOSYL TRANSFERASE SQD2"/>
    <property type="match status" value="1"/>
</dbReference>
<sequence length="181" mass="20946">MRKIIKKEKINLIHAHWILPQGILAAFYKKFFRIPYVVTVHAGDIFPIRNAVFKYFSRFALQNCDYCTANSSYTKRAVLNILKIKNIEVIPMGVDFNVFDKNKKNYTIRKKFNIKDKFILFVGRLAEKKGVKYLIRAIPNVLKRFPDAKLLIVGDGPEKNNVKKLISELGINKNVIFAGKI</sequence>
<dbReference type="InterPro" id="IPR028098">
    <property type="entry name" value="Glyco_trans_4-like_N"/>
</dbReference>
<dbReference type="PANTHER" id="PTHR45947">
    <property type="entry name" value="SULFOQUINOVOSYL TRANSFERASE SQD2"/>
    <property type="match status" value="1"/>
</dbReference>
<proteinExistence type="predicted"/>
<dbReference type="AlphaFoldDB" id="X0U460"/>
<dbReference type="Gene3D" id="3.40.50.2000">
    <property type="entry name" value="Glycogen Phosphorylase B"/>
    <property type="match status" value="2"/>
</dbReference>
<gene>
    <name evidence="3" type="ORF">S01H1_19421</name>
</gene>
<organism evidence="3">
    <name type="scientific">marine sediment metagenome</name>
    <dbReference type="NCBI Taxonomy" id="412755"/>
    <lineage>
        <taxon>unclassified sequences</taxon>
        <taxon>metagenomes</taxon>
        <taxon>ecological metagenomes</taxon>
    </lineage>
</organism>
<name>X0U460_9ZZZZ</name>
<dbReference type="Pfam" id="PF00534">
    <property type="entry name" value="Glycos_transf_1"/>
    <property type="match status" value="1"/>
</dbReference>
<evidence type="ECO:0000259" key="2">
    <source>
        <dbReference type="Pfam" id="PF13439"/>
    </source>
</evidence>
<evidence type="ECO:0000259" key="1">
    <source>
        <dbReference type="Pfam" id="PF00534"/>
    </source>
</evidence>
<protein>
    <recommendedName>
        <fullName evidence="4">Glycosyltransferase subfamily 4-like N-terminal domain-containing protein</fullName>
    </recommendedName>
</protein>
<dbReference type="Pfam" id="PF13439">
    <property type="entry name" value="Glyco_transf_4"/>
    <property type="match status" value="1"/>
</dbReference>
<dbReference type="GO" id="GO:0016757">
    <property type="term" value="F:glycosyltransferase activity"/>
    <property type="evidence" value="ECO:0007669"/>
    <property type="project" value="InterPro"/>
</dbReference>